<name>A0ABZ2M5Z4_9BACT</name>
<keyword evidence="1" id="KW-0472">Membrane</keyword>
<dbReference type="PANTHER" id="PTHR34220:SF9">
    <property type="entry name" value="SIGNAL TRANSDUCTION HISTIDINE KINASE INTERNAL REGION DOMAIN-CONTAINING PROTEIN"/>
    <property type="match status" value="1"/>
</dbReference>
<sequence>MAAESNLGMVPQTTQATQASRRAELVAAEGAGAMEPPAERTSRRNRVLFGSAVVLAAVLLQAGTQFFVIQDRARALIQFIHLAIEVPILMVALSKTHAWALRRQASPVRALIAGSLVAAAIGMVCTTILWFVTEQLGLRPHTFKFYKVVLFGFSFSQLYFGLWALAFVYPFAAEDARIRALEAEKLRSMADLSRLRAHLEPHFLLNTLNAIAGLVTEDPREARRLIACLGDLLRDALRDEHELQTLDEEVAWLKRYAAILEARHRGELVFQWQIESGLSNVLLPRLLLQPLVENAVKHGALRRKGGKGQVTVRALEDEAARVIFTIEDNGPGLSDRQRDGTFGLQSVQKRLRLRYPGAELRLTSSSAGTVSTVEIPRDALALAPAQTARKASKAGAS</sequence>
<feature type="domain" description="Histidine kinase/HSP90-like ATPase" evidence="2">
    <location>
        <begin position="279"/>
        <end position="379"/>
    </location>
</feature>
<dbReference type="GO" id="GO:0016301">
    <property type="term" value="F:kinase activity"/>
    <property type="evidence" value="ECO:0007669"/>
    <property type="project" value="UniProtKB-KW"/>
</dbReference>
<feature type="transmembrane region" description="Helical" evidence="1">
    <location>
        <begin position="75"/>
        <end position="98"/>
    </location>
</feature>
<organism evidence="3 4">
    <name type="scientific">Pendulispora albinea</name>
    <dbReference type="NCBI Taxonomy" id="2741071"/>
    <lineage>
        <taxon>Bacteria</taxon>
        <taxon>Pseudomonadati</taxon>
        <taxon>Myxococcota</taxon>
        <taxon>Myxococcia</taxon>
        <taxon>Myxococcales</taxon>
        <taxon>Sorangiineae</taxon>
        <taxon>Pendulisporaceae</taxon>
        <taxon>Pendulispora</taxon>
    </lineage>
</organism>
<evidence type="ECO:0000256" key="1">
    <source>
        <dbReference type="SAM" id="Phobius"/>
    </source>
</evidence>
<keyword evidence="1" id="KW-1133">Transmembrane helix</keyword>
<feature type="transmembrane region" description="Helical" evidence="1">
    <location>
        <begin position="47"/>
        <end position="69"/>
    </location>
</feature>
<dbReference type="Pfam" id="PF06580">
    <property type="entry name" value="His_kinase"/>
    <property type="match status" value="1"/>
</dbReference>
<dbReference type="InterPro" id="IPR003594">
    <property type="entry name" value="HATPase_dom"/>
</dbReference>
<dbReference type="Pfam" id="PF02518">
    <property type="entry name" value="HATPase_c"/>
    <property type="match status" value="1"/>
</dbReference>
<dbReference type="InterPro" id="IPR050640">
    <property type="entry name" value="Bact_2-comp_sensor_kinase"/>
</dbReference>
<feature type="transmembrane region" description="Helical" evidence="1">
    <location>
        <begin position="145"/>
        <end position="169"/>
    </location>
</feature>
<evidence type="ECO:0000313" key="4">
    <source>
        <dbReference type="Proteomes" id="UP001370348"/>
    </source>
</evidence>
<dbReference type="EMBL" id="CP089984">
    <property type="protein sequence ID" value="WXB17160.1"/>
    <property type="molecule type" value="Genomic_DNA"/>
</dbReference>
<evidence type="ECO:0000313" key="3">
    <source>
        <dbReference type="EMBL" id="WXB17160.1"/>
    </source>
</evidence>
<dbReference type="Proteomes" id="UP001370348">
    <property type="component" value="Chromosome"/>
</dbReference>
<dbReference type="InterPro" id="IPR036890">
    <property type="entry name" value="HATPase_C_sf"/>
</dbReference>
<dbReference type="SUPFAM" id="SSF55874">
    <property type="entry name" value="ATPase domain of HSP90 chaperone/DNA topoisomerase II/histidine kinase"/>
    <property type="match status" value="1"/>
</dbReference>
<keyword evidence="3" id="KW-0808">Transferase</keyword>
<evidence type="ECO:0000259" key="2">
    <source>
        <dbReference type="SMART" id="SM00387"/>
    </source>
</evidence>
<dbReference type="Gene3D" id="3.30.565.10">
    <property type="entry name" value="Histidine kinase-like ATPase, C-terminal domain"/>
    <property type="match status" value="1"/>
</dbReference>
<reference evidence="3 4" key="1">
    <citation type="submission" date="2021-12" db="EMBL/GenBank/DDBJ databases">
        <title>Discovery of the Pendulisporaceae a myxobacterial family with distinct sporulation behavior and unique specialized metabolism.</title>
        <authorList>
            <person name="Garcia R."/>
            <person name="Popoff A."/>
            <person name="Bader C.D."/>
            <person name="Loehr J."/>
            <person name="Walesch S."/>
            <person name="Walt C."/>
            <person name="Boldt J."/>
            <person name="Bunk B."/>
            <person name="Haeckl F.J.F.P.J."/>
            <person name="Gunesch A.P."/>
            <person name="Birkelbach J."/>
            <person name="Nuebel U."/>
            <person name="Pietschmann T."/>
            <person name="Bach T."/>
            <person name="Mueller R."/>
        </authorList>
    </citation>
    <scope>NUCLEOTIDE SEQUENCE [LARGE SCALE GENOMIC DNA]</scope>
    <source>
        <strain evidence="3 4">MSr11954</strain>
    </source>
</reference>
<accession>A0ABZ2M5Z4</accession>
<keyword evidence="1" id="KW-0812">Transmembrane</keyword>
<protein>
    <submittedName>
        <fullName evidence="3">Histidine kinase</fullName>
    </submittedName>
</protein>
<feature type="transmembrane region" description="Helical" evidence="1">
    <location>
        <begin position="110"/>
        <end position="133"/>
    </location>
</feature>
<proteinExistence type="predicted"/>
<dbReference type="InterPro" id="IPR010559">
    <property type="entry name" value="Sig_transdc_His_kin_internal"/>
</dbReference>
<keyword evidence="3" id="KW-0418">Kinase</keyword>
<keyword evidence="4" id="KW-1185">Reference proteome</keyword>
<dbReference type="PANTHER" id="PTHR34220">
    <property type="entry name" value="SENSOR HISTIDINE KINASE YPDA"/>
    <property type="match status" value="1"/>
</dbReference>
<dbReference type="SMART" id="SM00387">
    <property type="entry name" value="HATPase_c"/>
    <property type="match status" value="1"/>
</dbReference>
<gene>
    <name evidence="3" type="ORF">LZC94_07750</name>
</gene>
<dbReference type="RefSeq" id="WP_394826791.1">
    <property type="nucleotide sequence ID" value="NZ_CP089984.1"/>
</dbReference>